<name>A0A7C3PG08_9CYAN</name>
<reference evidence="2" key="1">
    <citation type="journal article" date="2020" name="mSystems">
        <title>Genome- and Community-Level Interaction Insights into Carbon Utilization and Element Cycling Functions of Hydrothermarchaeota in Hydrothermal Sediment.</title>
        <authorList>
            <person name="Zhou Z."/>
            <person name="Liu Y."/>
            <person name="Xu W."/>
            <person name="Pan J."/>
            <person name="Luo Z.H."/>
            <person name="Li M."/>
        </authorList>
    </citation>
    <scope>NUCLEOTIDE SEQUENCE [LARGE SCALE GENOMIC DNA]</scope>
    <source>
        <strain evidence="2">SpSt-418</strain>
    </source>
</reference>
<organism evidence="2">
    <name type="scientific">Oscillatoriales cyanobacterium SpSt-418</name>
    <dbReference type="NCBI Taxonomy" id="2282169"/>
    <lineage>
        <taxon>Bacteria</taxon>
        <taxon>Bacillati</taxon>
        <taxon>Cyanobacteriota</taxon>
        <taxon>Cyanophyceae</taxon>
        <taxon>Oscillatoriophycideae</taxon>
        <taxon>Oscillatoriales</taxon>
    </lineage>
</organism>
<protein>
    <recommendedName>
        <fullName evidence="3">YtxH domain-containing protein</fullName>
    </recommendedName>
</protein>
<dbReference type="AlphaFoldDB" id="A0A7C3PG08"/>
<comment type="caution">
    <text evidence="2">The sequence shown here is derived from an EMBL/GenBank/DDBJ whole genome shotgun (WGS) entry which is preliminary data.</text>
</comment>
<proteinExistence type="predicted"/>
<accession>A0A7C3PG08</accession>
<evidence type="ECO:0008006" key="3">
    <source>
        <dbReference type="Google" id="ProtNLM"/>
    </source>
</evidence>
<evidence type="ECO:0000313" key="2">
    <source>
        <dbReference type="EMBL" id="HFM97020.1"/>
    </source>
</evidence>
<feature type="region of interest" description="Disordered" evidence="1">
    <location>
        <begin position="85"/>
        <end position="105"/>
    </location>
</feature>
<dbReference type="EMBL" id="DSRU01000050">
    <property type="protein sequence ID" value="HFM97020.1"/>
    <property type="molecule type" value="Genomic_DNA"/>
</dbReference>
<evidence type="ECO:0000256" key="1">
    <source>
        <dbReference type="SAM" id="MobiDB-lite"/>
    </source>
</evidence>
<sequence length="105" mass="10970">MSQRDNFLGGFLLGTLVGGVVGGVLGAITASRLTTEEDPENLPEGKPRTLAAPKGKPVDMEVARRKLEGKIAQLNDAIDDVRQQLGGINGGHATADKAPPANREN</sequence>
<gene>
    <name evidence="2" type="ORF">ENR64_04485</name>
</gene>
<feature type="region of interest" description="Disordered" evidence="1">
    <location>
        <begin position="35"/>
        <end position="55"/>
    </location>
</feature>